<name>A0A2H1VV77_SPOFR</name>
<gene>
    <name evidence="1" type="ORF">SFRICE_015101</name>
</gene>
<accession>A0A2H1VV77</accession>
<dbReference type="AlphaFoldDB" id="A0A2H1VV77"/>
<reference evidence="1" key="1">
    <citation type="submission" date="2016-07" db="EMBL/GenBank/DDBJ databases">
        <authorList>
            <person name="Bretaudeau A."/>
        </authorList>
    </citation>
    <scope>NUCLEOTIDE SEQUENCE</scope>
    <source>
        <strain evidence="1">Rice</strain>
        <tissue evidence="1">Whole body</tissue>
    </source>
</reference>
<organism evidence="1">
    <name type="scientific">Spodoptera frugiperda</name>
    <name type="common">Fall armyworm</name>
    <dbReference type="NCBI Taxonomy" id="7108"/>
    <lineage>
        <taxon>Eukaryota</taxon>
        <taxon>Metazoa</taxon>
        <taxon>Ecdysozoa</taxon>
        <taxon>Arthropoda</taxon>
        <taxon>Hexapoda</taxon>
        <taxon>Insecta</taxon>
        <taxon>Pterygota</taxon>
        <taxon>Neoptera</taxon>
        <taxon>Endopterygota</taxon>
        <taxon>Lepidoptera</taxon>
        <taxon>Glossata</taxon>
        <taxon>Ditrysia</taxon>
        <taxon>Noctuoidea</taxon>
        <taxon>Noctuidae</taxon>
        <taxon>Amphipyrinae</taxon>
        <taxon>Spodoptera</taxon>
    </lineage>
</organism>
<sequence length="177" mass="20277">MNNDKRRMCVTSSYTLVVTSSFLQITPENEQTYHLMTAPSVSTTRISCTHASGQPHSHVLGHKDVIMKVVVIKLNMFLLGILQEVLVTILNLCDNKQGVGMARRWGINQYYSVHVQAWGTVPFHDITDVIIHYDRCIYDTHACRRLLSEISINLFDRDETQQIFDRSSPQRDDTAPR</sequence>
<dbReference type="EMBL" id="ODYU01004646">
    <property type="protein sequence ID" value="SOQ44747.1"/>
    <property type="molecule type" value="Genomic_DNA"/>
</dbReference>
<evidence type="ECO:0000313" key="1">
    <source>
        <dbReference type="EMBL" id="SOQ44747.1"/>
    </source>
</evidence>
<protein>
    <submittedName>
        <fullName evidence="1">SFRICE_015101</fullName>
    </submittedName>
</protein>
<proteinExistence type="predicted"/>